<proteinExistence type="predicted"/>
<keyword evidence="1" id="KW-0472">Membrane</keyword>
<feature type="transmembrane region" description="Helical" evidence="1">
    <location>
        <begin position="463"/>
        <end position="483"/>
    </location>
</feature>
<accession>A0A7X5R3K9</accession>
<gene>
    <name evidence="2" type="ORF">FHX76_002933</name>
</gene>
<evidence type="ECO:0000313" key="3">
    <source>
        <dbReference type="Proteomes" id="UP000541033"/>
    </source>
</evidence>
<evidence type="ECO:0000313" key="2">
    <source>
        <dbReference type="EMBL" id="NIH55018.1"/>
    </source>
</evidence>
<dbReference type="EMBL" id="JAAMOX010000003">
    <property type="protein sequence ID" value="NIH55018.1"/>
    <property type="molecule type" value="Genomic_DNA"/>
</dbReference>
<comment type="caution">
    <text evidence="2">The sequence shown here is derived from an EMBL/GenBank/DDBJ whole genome shotgun (WGS) entry which is preliminary data.</text>
</comment>
<dbReference type="AlphaFoldDB" id="A0A7X5R3K9"/>
<keyword evidence="3" id="KW-1185">Reference proteome</keyword>
<dbReference type="Proteomes" id="UP000541033">
    <property type="component" value="Unassembled WGS sequence"/>
</dbReference>
<sequence length="564" mass="63012">MGELDEAVVYFVHTVAISKRIDLGRAAKRFLDSEFVTSAAWPSDEMARLPLSLAKVERSMARLNRNKAWTEKLTGFWSFVAGVFTHPVIAFRVLRMVQSSRNAISTGVVEDTASFDTTMSEIKNMLLNVQKVTLVEKDIDAHLFWSEREDIDAYIRFFLRETRHTIQIGDKERTVTLEPRVLLHREGVMQIVIGVHFPRGCTPAEVIDASFPAAPVFRTSRIPEPYAAPGAKWVGGDWAEEREGGVRIRVLEHEQPSSVTDWLDTVVGRVLHDIEGFESGPSYTYPVIMVGPGTCCAEWAENHAQDIARMSIRKVPNVGDQITLSAGPNLSAHTGMRIYATAGSALIVHLRKWRVGILDLHHTLIYERIGLVYIRLRSLEQRIADFRTGKREVLRTYRTALELEKEARGAYYRFGSARNISRHVLNDLGGPEILDVVRSGTSMLGERASTRASAQVAKASNRIALFGVVVAVIAAIPAIQPILKLIEQQRAADPETSIWAVLQTLVTSPILFSALVLGAVILYGVSVIGVLLYRVIRYLMLLRKRGYLSRIEGYEITIDDPVDN</sequence>
<evidence type="ECO:0000256" key="1">
    <source>
        <dbReference type="SAM" id="Phobius"/>
    </source>
</evidence>
<name>A0A7X5R3K9_9MICO</name>
<keyword evidence="1" id="KW-1133">Transmembrane helix</keyword>
<organism evidence="2 3">
    <name type="scientific">Lysinibacter cavernae</name>
    <dbReference type="NCBI Taxonomy" id="1640652"/>
    <lineage>
        <taxon>Bacteria</taxon>
        <taxon>Bacillati</taxon>
        <taxon>Actinomycetota</taxon>
        <taxon>Actinomycetes</taxon>
        <taxon>Micrococcales</taxon>
        <taxon>Microbacteriaceae</taxon>
        <taxon>Lysinibacter</taxon>
    </lineage>
</organism>
<feature type="transmembrane region" description="Helical" evidence="1">
    <location>
        <begin position="75"/>
        <end position="94"/>
    </location>
</feature>
<feature type="transmembrane region" description="Helical" evidence="1">
    <location>
        <begin position="510"/>
        <end position="536"/>
    </location>
</feature>
<protein>
    <submittedName>
        <fullName evidence="2">Uncharacterized protein</fullName>
    </submittedName>
</protein>
<dbReference type="RefSeq" id="WP_167151887.1">
    <property type="nucleotide sequence ID" value="NZ_JAAMOX010000003.1"/>
</dbReference>
<reference evidence="2 3" key="1">
    <citation type="submission" date="2020-02" db="EMBL/GenBank/DDBJ databases">
        <title>Sequencing the genomes of 1000 actinobacteria strains.</title>
        <authorList>
            <person name="Klenk H.-P."/>
        </authorList>
    </citation>
    <scope>NUCLEOTIDE SEQUENCE [LARGE SCALE GENOMIC DNA]</scope>
    <source>
        <strain evidence="2 3">DSM 27960</strain>
    </source>
</reference>
<keyword evidence="1" id="KW-0812">Transmembrane</keyword>